<dbReference type="InterPro" id="IPR001360">
    <property type="entry name" value="Glyco_hydro_1"/>
</dbReference>
<sequence>MPVFPKNFFVGAATAAHQVEGNNLHSDYWLMENMPHTSFAEPSGDACDHYKLYQQDIEMMAGAGLNAYRFSIEWARIEPREGRFDAAEIAHYRDVIRCCRKNGLEPVATLHHFTSPAWLIRKGGWEAETTPELFARYARFVAEQLGSELNYICTINEANMGVQIAAISERYTRQMKATAAKTVEGGAAEGQVQMGIDLQKMMENRKLAVMENEQLFGTPQPHVFCSSRTPRGDELVMEAHKKAKVAIKSVAPRIKVGLTLSLHDIQAQPGGEENAAREWWEEFTHYLPAIESDDFLGVQNYTRSRIGANGILPNEAGAETTQMDYEFYPQGLEAVIRRVARKFHGELIVTENGIATADDTRRIAYIDLATQGVARCITDGIPIKGYFYWSLLDNFEWQKGFAMTFGLVAVDRSTMARTPKESLHYLGHLRV</sequence>
<proteinExistence type="inferred from homology"/>
<evidence type="ECO:0000313" key="6">
    <source>
        <dbReference type="EMBL" id="MTS51765.1"/>
    </source>
</evidence>
<evidence type="ECO:0000256" key="5">
    <source>
        <dbReference type="RuleBase" id="RU003690"/>
    </source>
</evidence>
<dbReference type="PANTHER" id="PTHR10353">
    <property type="entry name" value="GLYCOSYL HYDROLASE"/>
    <property type="match status" value="1"/>
</dbReference>
<dbReference type="Pfam" id="PF00232">
    <property type="entry name" value="Glyco_hydro_1"/>
    <property type="match status" value="2"/>
</dbReference>
<dbReference type="EC" id="3.2.1.21" evidence="2"/>
<dbReference type="Proteomes" id="UP000449193">
    <property type="component" value="Unassembled WGS sequence"/>
</dbReference>
<evidence type="ECO:0000313" key="7">
    <source>
        <dbReference type="Proteomes" id="UP000449193"/>
    </source>
</evidence>
<gene>
    <name evidence="6" type="ORF">GMD52_09450</name>
</gene>
<evidence type="ECO:0000256" key="1">
    <source>
        <dbReference type="ARBA" id="ARBA00010838"/>
    </source>
</evidence>
<name>A0A6I3QBK3_9FIRM</name>
<dbReference type="InterPro" id="IPR017853">
    <property type="entry name" value="GH"/>
</dbReference>
<dbReference type="SUPFAM" id="SSF51445">
    <property type="entry name" value="(Trans)glycosidases"/>
    <property type="match status" value="1"/>
</dbReference>
<dbReference type="PROSITE" id="PS00572">
    <property type="entry name" value="GLYCOSYL_HYDROL_F1_1"/>
    <property type="match status" value="1"/>
</dbReference>
<dbReference type="PANTHER" id="PTHR10353:SF36">
    <property type="entry name" value="LP05116P"/>
    <property type="match status" value="1"/>
</dbReference>
<dbReference type="AlphaFoldDB" id="A0A6I3QBK3"/>
<dbReference type="Gene3D" id="3.20.20.80">
    <property type="entry name" value="Glycosidases"/>
    <property type="match status" value="1"/>
</dbReference>
<comment type="caution">
    <text evidence="6">The sequence shown here is derived from an EMBL/GenBank/DDBJ whole genome shotgun (WGS) entry which is preliminary data.</text>
</comment>
<dbReference type="RefSeq" id="WP_155201330.1">
    <property type="nucleotide sequence ID" value="NZ_WMZL01000008.1"/>
</dbReference>
<evidence type="ECO:0000256" key="4">
    <source>
        <dbReference type="ARBA" id="ARBA00023295"/>
    </source>
</evidence>
<keyword evidence="4" id="KW-0326">Glycosidase</keyword>
<dbReference type="PRINTS" id="PR00131">
    <property type="entry name" value="GLHYDRLASE1"/>
</dbReference>
<dbReference type="GO" id="GO:0016052">
    <property type="term" value="P:carbohydrate catabolic process"/>
    <property type="evidence" value="ECO:0007669"/>
    <property type="project" value="TreeGrafter"/>
</dbReference>
<dbReference type="GO" id="GO:0008422">
    <property type="term" value="F:beta-glucosidase activity"/>
    <property type="evidence" value="ECO:0007669"/>
    <property type="project" value="UniProtKB-EC"/>
</dbReference>
<keyword evidence="3 6" id="KW-0378">Hydrolase</keyword>
<dbReference type="EMBL" id="WMZR01000010">
    <property type="protein sequence ID" value="MTS51765.1"/>
    <property type="molecule type" value="Genomic_DNA"/>
</dbReference>
<evidence type="ECO:0000256" key="3">
    <source>
        <dbReference type="ARBA" id="ARBA00022801"/>
    </source>
</evidence>
<dbReference type="GO" id="GO:0005829">
    <property type="term" value="C:cytosol"/>
    <property type="evidence" value="ECO:0007669"/>
    <property type="project" value="TreeGrafter"/>
</dbReference>
<comment type="similarity">
    <text evidence="1 5">Belongs to the glycosyl hydrolase 1 family.</text>
</comment>
<reference evidence="6 7" key="1">
    <citation type="journal article" date="2019" name="Nat. Med.">
        <title>A library of human gut bacterial isolates paired with longitudinal multiomics data enables mechanistic microbiome research.</title>
        <authorList>
            <person name="Poyet M."/>
            <person name="Groussin M."/>
            <person name="Gibbons S.M."/>
            <person name="Avila-Pacheco J."/>
            <person name="Jiang X."/>
            <person name="Kearney S.M."/>
            <person name="Perrotta A.R."/>
            <person name="Berdy B."/>
            <person name="Zhao S."/>
            <person name="Lieberman T.D."/>
            <person name="Swanson P.K."/>
            <person name="Smith M."/>
            <person name="Roesemann S."/>
            <person name="Alexander J.E."/>
            <person name="Rich S.A."/>
            <person name="Livny J."/>
            <person name="Vlamakis H."/>
            <person name="Clish C."/>
            <person name="Bullock K."/>
            <person name="Deik A."/>
            <person name="Scott J."/>
            <person name="Pierce K.A."/>
            <person name="Xavier R.J."/>
            <person name="Alm E.J."/>
        </authorList>
    </citation>
    <scope>NUCLEOTIDE SEQUENCE [LARGE SCALE GENOMIC DNA]</scope>
    <source>
        <strain evidence="6 7">BIOML-A7</strain>
    </source>
</reference>
<accession>A0A6I3QBK3</accession>
<evidence type="ECO:0000256" key="2">
    <source>
        <dbReference type="ARBA" id="ARBA00012744"/>
    </source>
</evidence>
<organism evidence="6 7">
    <name type="scientific">Ruthenibacterium lactatiformans</name>
    <dbReference type="NCBI Taxonomy" id="1550024"/>
    <lineage>
        <taxon>Bacteria</taxon>
        <taxon>Bacillati</taxon>
        <taxon>Bacillota</taxon>
        <taxon>Clostridia</taxon>
        <taxon>Eubacteriales</taxon>
        <taxon>Oscillospiraceae</taxon>
        <taxon>Ruthenibacterium</taxon>
    </lineage>
</organism>
<protein>
    <recommendedName>
        <fullName evidence="2">beta-glucosidase</fullName>
        <ecNumber evidence="2">3.2.1.21</ecNumber>
    </recommendedName>
</protein>
<dbReference type="InterPro" id="IPR018120">
    <property type="entry name" value="Glyco_hydro_1_AS"/>
</dbReference>